<dbReference type="SUPFAM" id="SSF53335">
    <property type="entry name" value="S-adenosyl-L-methionine-dependent methyltransferases"/>
    <property type="match status" value="1"/>
</dbReference>
<evidence type="ECO:0000313" key="5">
    <source>
        <dbReference type="Proteomes" id="UP000198924"/>
    </source>
</evidence>
<dbReference type="GO" id="GO:0008168">
    <property type="term" value="F:methyltransferase activity"/>
    <property type="evidence" value="ECO:0007669"/>
    <property type="project" value="UniProtKB-KW"/>
</dbReference>
<dbReference type="PANTHER" id="PTHR44942:SF4">
    <property type="entry name" value="METHYLTRANSFERASE TYPE 11 DOMAIN-CONTAINING PROTEIN"/>
    <property type="match status" value="1"/>
</dbReference>
<dbReference type="InterPro" id="IPR029063">
    <property type="entry name" value="SAM-dependent_MTases_sf"/>
</dbReference>
<dbReference type="RefSeq" id="WP_177207339.1">
    <property type="nucleotide sequence ID" value="NZ_FOSH01000022.1"/>
</dbReference>
<proteinExistence type="predicted"/>
<dbReference type="GO" id="GO:0032259">
    <property type="term" value="P:methylation"/>
    <property type="evidence" value="ECO:0007669"/>
    <property type="project" value="UniProtKB-KW"/>
</dbReference>
<feature type="domain" description="Methyltransferase" evidence="3">
    <location>
        <begin position="46"/>
        <end position="156"/>
    </location>
</feature>
<organism evidence="4 5">
    <name type="scientific">Methylophaga sulfidovorans</name>
    <dbReference type="NCBI Taxonomy" id="45496"/>
    <lineage>
        <taxon>Bacteria</taxon>
        <taxon>Pseudomonadati</taxon>
        <taxon>Pseudomonadota</taxon>
        <taxon>Gammaproteobacteria</taxon>
        <taxon>Thiotrichales</taxon>
        <taxon>Piscirickettsiaceae</taxon>
        <taxon>Methylophaga</taxon>
    </lineage>
</organism>
<name>A0A1I4BWJ7_9GAMM</name>
<keyword evidence="2" id="KW-0808">Transferase</keyword>
<dbReference type="CDD" id="cd02440">
    <property type="entry name" value="AdoMet_MTases"/>
    <property type="match status" value="1"/>
</dbReference>
<dbReference type="EMBL" id="FOSH01000022">
    <property type="protein sequence ID" value="SFK73025.1"/>
    <property type="molecule type" value="Genomic_DNA"/>
</dbReference>
<keyword evidence="5" id="KW-1185">Reference proteome</keyword>
<dbReference type="STRING" id="45496.SAMN04488079_1226"/>
<dbReference type="InterPro" id="IPR025714">
    <property type="entry name" value="Methyltranfer_dom"/>
</dbReference>
<evidence type="ECO:0000256" key="2">
    <source>
        <dbReference type="ARBA" id="ARBA00022679"/>
    </source>
</evidence>
<evidence type="ECO:0000259" key="3">
    <source>
        <dbReference type="Pfam" id="PF13847"/>
    </source>
</evidence>
<dbReference type="AlphaFoldDB" id="A0A1I4BWJ7"/>
<dbReference type="InterPro" id="IPR051052">
    <property type="entry name" value="Diverse_substrate_MTase"/>
</dbReference>
<keyword evidence="4" id="KW-0830">Ubiquinone</keyword>
<dbReference type="Proteomes" id="UP000198924">
    <property type="component" value="Unassembled WGS sequence"/>
</dbReference>
<dbReference type="Gene3D" id="3.40.50.150">
    <property type="entry name" value="Vaccinia Virus protein VP39"/>
    <property type="match status" value="1"/>
</dbReference>
<dbReference type="Pfam" id="PF13847">
    <property type="entry name" value="Methyltransf_31"/>
    <property type="match status" value="1"/>
</dbReference>
<accession>A0A1I4BWJ7</accession>
<reference evidence="5" key="1">
    <citation type="submission" date="2016-10" db="EMBL/GenBank/DDBJ databases">
        <authorList>
            <person name="Varghese N."/>
            <person name="Submissions S."/>
        </authorList>
    </citation>
    <scope>NUCLEOTIDE SEQUENCE [LARGE SCALE GENOMIC DNA]</scope>
    <source>
        <strain evidence="5">DSM 11578</strain>
    </source>
</reference>
<evidence type="ECO:0000313" key="4">
    <source>
        <dbReference type="EMBL" id="SFK73025.1"/>
    </source>
</evidence>
<keyword evidence="1 4" id="KW-0489">Methyltransferase</keyword>
<protein>
    <submittedName>
        <fullName evidence="4">Ubiquinone/menaquinone biosynthesis C-methylase UbiE</fullName>
    </submittedName>
</protein>
<gene>
    <name evidence="4" type="ORF">SAMN04488079_1226</name>
</gene>
<evidence type="ECO:0000256" key="1">
    <source>
        <dbReference type="ARBA" id="ARBA00022603"/>
    </source>
</evidence>
<sequence>MTTHHQTVGKQFDSQANEYLTSQVHSQGPDLAFAKELIEQHHKEIKSAIDIGCGAGHLSYALAPLIDNVTATDSSSAMLDIVKEQAQSKSFINLDIKQCRAEEIAQNFSDIDLICSRYSAHHWTDFNSAIEQIGNAVRTGGYVLIIDIEGEINKIVDTHLQTIEYLRDASHVRNRDQNEWRHALETSGFTIEKYKSWPTRLQFDTWVNRMNTAEDKVDILRQLQLDANQEVKRALSIEKDGSFSPQTGLYWAKKQ</sequence>
<dbReference type="PANTHER" id="PTHR44942">
    <property type="entry name" value="METHYLTRANSF_11 DOMAIN-CONTAINING PROTEIN"/>
    <property type="match status" value="1"/>
</dbReference>